<keyword evidence="1" id="KW-1133">Transmembrane helix</keyword>
<comment type="caution">
    <text evidence="2">The sequence shown here is derived from an EMBL/GenBank/DDBJ whole genome shotgun (WGS) entry which is preliminary data.</text>
</comment>
<sequence>MIFALFTIFAECHLKPNEKILFKTTSVPQNKNFVITNSNTATIIFASKKNETSFLKSTQNQTSEVISMNTSSNLPTVFFGKKIDIFSDQSKLQVVTWKIPQTFCSSMFSISTVGELEATISNSPHHFPLCIFADPFSEKYKLSTYFENNNIKKITSIDFYVGSATDPFSSCDQGTECVFWHTQPFFMRLEGNPDAEFSYSIRYQTESKHFLPESCFLGAIKRFPENYEQDNQYLDEFHFECKDEKLENQEQFKIIIFIILFIAFLIFVLHLSGVMNIKTVIGWEDEQYRFNRAKANIDSVKGKI</sequence>
<organism evidence="2 3">
    <name type="scientific">Tritrichomonas foetus</name>
    <dbReference type="NCBI Taxonomy" id="1144522"/>
    <lineage>
        <taxon>Eukaryota</taxon>
        <taxon>Metamonada</taxon>
        <taxon>Parabasalia</taxon>
        <taxon>Tritrichomonadida</taxon>
        <taxon>Tritrichomonadidae</taxon>
        <taxon>Tritrichomonas</taxon>
    </lineage>
</organism>
<feature type="transmembrane region" description="Helical" evidence="1">
    <location>
        <begin position="252"/>
        <end position="271"/>
    </location>
</feature>
<protein>
    <recommendedName>
        <fullName evidence="4">Transmembrane protein</fullName>
    </recommendedName>
</protein>
<evidence type="ECO:0000313" key="3">
    <source>
        <dbReference type="Proteomes" id="UP000179807"/>
    </source>
</evidence>
<evidence type="ECO:0000313" key="2">
    <source>
        <dbReference type="EMBL" id="OHT07553.1"/>
    </source>
</evidence>
<evidence type="ECO:0008006" key="4">
    <source>
        <dbReference type="Google" id="ProtNLM"/>
    </source>
</evidence>
<keyword evidence="3" id="KW-1185">Reference proteome</keyword>
<evidence type="ECO:0000256" key="1">
    <source>
        <dbReference type="SAM" id="Phobius"/>
    </source>
</evidence>
<reference evidence="2" key="1">
    <citation type="submission" date="2016-10" db="EMBL/GenBank/DDBJ databases">
        <authorList>
            <person name="Benchimol M."/>
            <person name="Almeida L.G."/>
            <person name="Vasconcelos A.T."/>
            <person name="Perreira-Neves A."/>
            <person name="Rosa I.A."/>
            <person name="Tasca T."/>
            <person name="Bogo M.R."/>
            <person name="de Souza W."/>
        </authorList>
    </citation>
    <scope>NUCLEOTIDE SEQUENCE [LARGE SCALE GENOMIC DNA]</scope>
    <source>
        <strain evidence="2">K</strain>
    </source>
</reference>
<dbReference type="Proteomes" id="UP000179807">
    <property type="component" value="Unassembled WGS sequence"/>
</dbReference>
<dbReference type="EMBL" id="MLAK01000693">
    <property type="protein sequence ID" value="OHT07553.1"/>
    <property type="molecule type" value="Genomic_DNA"/>
</dbReference>
<keyword evidence="1" id="KW-0472">Membrane</keyword>
<dbReference type="RefSeq" id="XP_068360689.1">
    <property type="nucleotide sequence ID" value="XM_068492344.1"/>
</dbReference>
<gene>
    <name evidence="2" type="ORF">TRFO_05187</name>
</gene>
<dbReference type="AlphaFoldDB" id="A0A1J4K7U7"/>
<dbReference type="VEuPathDB" id="TrichDB:TRFO_05187"/>
<keyword evidence="1" id="KW-0812">Transmembrane</keyword>
<dbReference type="GeneID" id="94827048"/>
<accession>A0A1J4K7U7</accession>
<proteinExistence type="predicted"/>
<name>A0A1J4K7U7_9EUKA</name>